<dbReference type="InterPro" id="IPR000073">
    <property type="entry name" value="AB_hydrolase_1"/>
</dbReference>
<protein>
    <submittedName>
        <fullName evidence="2">Alpha/beta hydrolase</fullName>
    </submittedName>
</protein>
<dbReference type="AlphaFoldDB" id="A0A0X8P2U3"/>
<dbReference type="RefSeq" id="WP_061073455.1">
    <property type="nucleotide sequence ID" value="NZ_CP014060.2"/>
</dbReference>
<dbReference type="Pfam" id="PF00561">
    <property type="entry name" value="Abhydrolase_1"/>
    <property type="match status" value="1"/>
</dbReference>
<keyword evidence="2" id="KW-0378">Hydrolase</keyword>
<dbReference type="GO" id="GO:0016787">
    <property type="term" value="F:hydrolase activity"/>
    <property type="evidence" value="ECO:0007669"/>
    <property type="project" value="UniProtKB-KW"/>
</dbReference>
<reference evidence="3" key="1">
    <citation type="submission" date="2015-12" db="EMBL/GenBank/DDBJ databases">
        <title>FDA dAtabase for Regulatory Grade micrObial Sequences (FDA-ARGOS): Supporting development and validation of Infectious Disease Dx tests.</title>
        <authorList>
            <person name="Case J."/>
            <person name="Tallon L."/>
            <person name="Sadzewicz L."/>
            <person name="Sengamalay N."/>
            <person name="Ott S."/>
            <person name="Godinez A."/>
            <person name="Nagaraj S."/>
            <person name="Nadendla S."/>
            <person name="Sichtig H."/>
        </authorList>
    </citation>
    <scope>NUCLEOTIDE SEQUENCE [LARGE SCALE GENOMIC DNA]</scope>
    <source>
        <strain evidence="3">FDAARGOS_147</strain>
    </source>
</reference>
<dbReference type="Proteomes" id="UP000060602">
    <property type="component" value="Chromosome"/>
</dbReference>
<dbReference type="PANTHER" id="PTHR43798:SF33">
    <property type="entry name" value="HYDROLASE, PUTATIVE (AFU_ORTHOLOGUE AFUA_2G14860)-RELATED"/>
    <property type="match status" value="1"/>
</dbReference>
<evidence type="ECO:0000259" key="1">
    <source>
        <dbReference type="Pfam" id="PF00561"/>
    </source>
</evidence>
<accession>A0A0X8P2U3</accession>
<proteinExistence type="predicted"/>
<dbReference type="SUPFAM" id="SSF53474">
    <property type="entry name" value="alpha/beta-Hydrolases"/>
    <property type="match status" value="1"/>
</dbReference>
<feature type="domain" description="AB hydrolase-1" evidence="1">
    <location>
        <begin position="52"/>
        <end position="154"/>
    </location>
</feature>
<organism evidence="2 3">
    <name type="scientific">Alcaligenes xylosoxydans xylosoxydans</name>
    <name type="common">Achromobacter xylosoxidans</name>
    <dbReference type="NCBI Taxonomy" id="85698"/>
    <lineage>
        <taxon>Bacteria</taxon>
        <taxon>Pseudomonadati</taxon>
        <taxon>Pseudomonadota</taxon>
        <taxon>Betaproteobacteria</taxon>
        <taxon>Burkholderiales</taxon>
        <taxon>Alcaligenaceae</taxon>
        <taxon>Achromobacter</taxon>
    </lineage>
</organism>
<dbReference type="Gene3D" id="3.40.50.1820">
    <property type="entry name" value="alpha/beta hydrolase"/>
    <property type="match status" value="1"/>
</dbReference>
<gene>
    <name evidence="2" type="ORF">AL504_24160</name>
</gene>
<sequence>MSAVFKSERHAEAVRAAYAAALAYWPADAQRVTVPTPAGDTHVLVCGREDAPPLVLLHGAQSTAVSWQRQAQAWAPHFRIHAIDLIGEAGPSAPARLPLASDAHAAWLEAVLDGLGIARAACCGISLGAWMALDFAVRRPARVERLALLCPSGIGRQKHILPWVLPLLLLGPAGRALVRRRIIGPLPADPAPADRAQFTLMHAIDRGFRSRFGAIPVFDDDALRQLAQPLFVAVGGRDVMLDSRATCERLRRLAPRAQVTLLPRERHFIRGQNDAVLSFLRAA</sequence>
<evidence type="ECO:0000313" key="3">
    <source>
        <dbReference type="Proteomes" id="UP000060602"/>
    </source>
</evidence>
<dbReference type="InterPro" id="IPR029058">
    <property type="entry name" value="AB_hydrolase_fold"/>
</dbReference>
<evidence type="ECO:0000313" key="2">
    <source>
        <dbReference type="EMBL" id="AMG38850.1"/>
    </source>
</evidence>
<dbReference type="GO" id="GO:0016020">
    <property type="term" value="C:membrane"/>
    <property type="evidence" value="ECO:0007669"/>
    <property type="project" value="TreeGrafter"/>
</dbReference>
<name>A0A0X8P2U3_ALCXX</name>
<dbReference type="PANTHER" id="PTHR43798">
    <property type="entry name" value="MONOACYLGLYCEROL LIPASE"/>
    <property type="match status" value="1"/>
</dbReference>
<dbReference type="InterPro" id="IPR050266">
    <property type="entry name" value="AB_hydrolase_sf"/>
</dbReference>
<dbReference type="EMBL" id="CP014060">
    <property type="protein sequence ID" value="AMG38850.1"/>
    <property type="molecule type" value="Genomic_DNA"/>
</dbReference>